<protein>
    <recommendedName>
        <fullName evidence="4">Flagellar export protein FliJ</fullName>
    </recommendedName>
</protein>
<comment type="caution">
    <text evidence="2">The sequence shown here is derived from an EMBL/GenBank/DDBJ whole genome shotgun (WGS) entry which is preliminary data.</text>
</comment>
<evidence type="ECO:0008006" key="4">
    <source>
        <dbReference type="Google" id="ProtNLM"/>
    </source>
</evidence>
<reference evidence="2" key="1">
    <citation type="submission" date="2020-11" db="EMBL/GenBank/DDBJ databases">
        <title>Novosphingobium aureum sp. nov., a marine bacterium isolated from sediment of a salt flat.</title>
        <authorList>
            <person name="Yoo Y."/>
            <person name="Kim J.-J."/>
        </authorList>
    </citation>
    <scope>NUCLEOTIDE SEQUENCE</scope>
    <source>
        <strain evidence="2">YJ-S2-02</strain>
    </source>
</reference>
<organism evidence="2 3">
    <name type="scientific">Novosphingobium aureum</name>
    <dbReference type="NCBI Taxonomy" id="2792964"/>
    <lineage>
        <taxon>Bacteria</taxon>
        <taxon>Pseudomonadati</taxon>
        <taxon>Pseudomonadota</taxon>
        <taxon>Alphaproteobacteria</taxon>
        <taxon>Sphingomonadales</taxon>
        <taxon>Sphingomonadaceae</taxon>
        <taxon>Novosphingobium</taxon>
    </lineage>
</organism>
<proteinExistence type="predicted"/>
<evidence type="ECO:0000313" key="3">
    <source>
        <dbReference type="Proteomes" id="UP000617634"/>
    </source>
</evidence>
<gene>
    <name evidence="2" type="ORF">I5E68_02975</name>
</gene>
<keyword evidence="3" id="KW-1185">Reference proteome</keyword>
<dbReference type="EMBL" id="JADZGI010000001">
    <property type="protein sequence ID" value="MBH0111914.1"/>
    <property type="molecule type" value="Genomic_DNA"/>
</dbReference>
<accession>A0A931HAF8</accession>
<dbReference type="AlphaFoldDB" id="A0A931HAF8"/>
<evidence type="ECO:0000313" key="2">
    <source>
        <dbReference type="EMBL" id="MBH0111914.1"/>
    </source>
</evidence>
<dbReference type="RefSeq" id="WP_197160625.1">
    <property type="nucleotide sequence ID" value="NZ_JADZGI010000001.1"/>
</dbReference>
<name>A0A931HAF8_9SPHN</name>
<feature type="coiled-coil region" evidence="1">
    <location>
        <begin position="98"/>
        <end position="125"/>
    </location>
</feature>
<keyword evidence="1" id="KW-0175">Coiled coil</keyword>
<sequence>MKTPYDTAMRVRQREVDQISAAISAEANALAQTERRGEEVSAAMRREADLAAADFGVSAHAYLARQRAERQRLAQDRVAISGRLETMRAKAVEAFSSLRAIENAAAAYRAEAERIEASAEQAEVDDRSAATVAGARRAAAGKAARVAAGRSRS</sequence>
<dbReference type="Proteomes" id="UP000617634">
    <property type="component" value="Unassembled WGS sequence"/>
</dbReference>
<evidence type="ECO:0000256" key="1">
    <source>
        <dbReference type="SAM" id="Coils"/>
    </source>
</evidence>